<protein>
    <submittedName>
        <fullName evidence="1">PPUP7477</fullName>
    </submittedName>
</protein>
<reference evidence="1" key="1">
    <citation type="submission" date="2014-12" db="EMBL/GenBank/DDBJ databases">
        <title>Parallel Evolution in Life History Adaptation Evident in the Tissue-Specific Poeciliopsis prolifica transcriptome.</title>
        <authorList>
            <person name="Jue N.K."/>
            <person name="Foley R.J."/>
            <person name="Obergfell C."/>
            <person name="Reznick D.N."/>
            <person name="O'Neill R.J."/>
            <person name="O'Neill M.J."/>
        </authorList>
    </citation>
    <scope>NUCLEOTIDE SEQUENCE</scope>
</reference>
<evidence type="ECO:0000313" key="1">
    <source>
        <dbReference type="EMBL" id="JAO06876.1"/>
    </source>
</evidence>
<sequence length="154" mass="17419">LKSNLNPKTAGAIVEVFKEENRFHEVLKHPRSYIACRKIRPQQNTNSQNCLNISSFIILCLSSCYIHMCVYMSRQQESGCGYPGGSPHRAGSSSDHLRQEENPDWALDYQQKGSNGEAQVIIQSFIDMLSAVAKMFKIRLGMFYQIDIQTSKAV</sequence>
<gene>
    <name evidence="1" type="primary">PPUP7477</name>
</gene>
<dbReference type="AlphaFoldDB" id="A0A0S7ER40"/>
<name>A0A0S7ER40_9TELE</name>
<proteinExistence type="predicted"/>
<dbReference type="EMBL" id="GBYX01474792">
    <property type="protein sequence ID" value="JAO06876.1"/>
    <property type="molecule type" value="Transcribed_RNA"/>
</dbReference>
<accession>A0A0S7ER40</accession>
<feature type="non-terminal residue" evidence="1">
    <location>
        <position position="1"/>
    </location>
</feature>
<organism evidence="1">
    <name type="scientific">Poeciliopsis prolifica</name>
    <name type="common">blackstripe livebearer</name>
    <dbReference type="NCBI Taxonomy" id="188132"/>
    <lineage>
        <taxon>Eukaryota</taxon>
        <taxon>Metazoa</taxon>
        <taxon>Chordata</taxon>
        <taxon>Craniata</taxon>
        <taxon>Vertebrata</taxon>
        <taxon>Euteleostomi</taxon>
        <taxon>Actinopterygii</taxon>
        <taxon>Neopterygii</taxon>
        <taxon>Teleostei</taxon>
        <taxon>Neoteleostei</taxon>
        <taxon>Acanthomorphata</taxon>
        <taxon>Ovalentaria</taxon>
        <taxon>Atherinomorphae</taxon>
        <taxon>Cyprinodontiformes</taxon>
        <taxon>Poeciliidae</taxon>
        <taxon>Poeciliinae</taxon>
        <taxon>Poeciliopsis</taxon>
    </lineage>
</organism>